<feature type="transmembrane region" description="Helical" evidence="1">
    <location>
        <begin position="52"/>
        <end position="85"/>
    </location>
</feature>
<organism evidence="2 3">
    <name type="scientific">Oxyplasma meridianum</name>
    <dbReference type="NCBI Taxonomy" id="3073602"/>
    <lineage>
        <taxon>Archaea</taxon>
        <taxon>Methanobacteriati</taxon>
        <taxon>Thermoplasmatota</taxon>
        <taxon>Thermoplasmata</taxon>
        <taxon>Thermoplasmatales</taxon>
        <taxon>Thermoplasmataceae</taxon>
        <taxon>Oxyplasma</taxon>
    </lineage>
</organism>
<keyword evidence="1" id="KW-0812">Transmembrane</keyword>
<dbReference type="KEGG" id="omr:OXIME_001699"/>
<dbReference type="RefSeq" id="WP_393971423.1">
    <property type="nucleotide sequence ID" value="NZ_CP133772.1"/>
</dbReference>
<dbReference type="AlphaFoldDB" id="A0AAX4NJ43"/>
<keyword evidence="1" id="KW-1133">Transmembrane helix</keyword>
<evidence type="ECO:0000256" key="1">
    <source>
        <dbReference type="SAM" id="Phobius"/>
    </source>
</evidence>
<protein>
    <submittedName>
        <fullName evidence="2">Uncharacterized protein</fullName>
    </submittedName>
</protein>
<feature type="transmembrane region" description="Helical" evidence="1">
    <location>
        <begin position="6"/>
        <end position="31"/>
    </location>
</feature>
<sequence length="130" mass="14260">MVYPYFLNSIALVIGLFLTLLISWIIDGFVIKIATSSVIRKKISVGRGMIIALLSIIAFAVLLLIFSIFTPIIGFIVGLIGMVYVVKSMVGTGWLNGFLIAIIAWILLVIIYFVISAIFLLPTHVQISSI</sequence>
<dbReference type="Proteomes" id="UP001451606">
    <property type="component" value="Chromosome"/>
</dbReference>
<reference evidence="2 3" key="1">
    <citation type="submission" date="2023-09" db="EMBL/GenBank/DDBJ databases">
        <authorList>
            <person name="Golyshina O.V."/>
            <person name="Lunev E.A."/>
            <person name="Bargiela R."/>
            <person name="Gaines M.C."/>
            <person name="Daum B."/>
            <person name="Bale N.J."/>
            <person name="Koenen M."/>
            <person name="Sinninghe Damst J.S."/>
            <person name="Yakimov M."/>
            <person name="Golyshin P.N."/>
        </authorList>
    </citation>
    <scope>NUCLEOTIDE SEQUENCE [LARGE SCALE GENOMIC DNA]</scope>
    <source>
        <strain evidence="2 3">M1</strain>
    </source>
</reference>
<evidence type="ECO:0000313" key="3">
    <source>
        <dbReference type="Proteomes" id="UP001451606"/>
    </source>
</evidence>
<keyword evidence="1" id="KW-0472">Membrane</keyword>
<dbReference type="EMBL" id="CP133772">
    <property type="protein sequence ID" value="WYY01103.1"/>
    <property type="molecule type" value="Genomic_DNA"/>
</dbReference>
<accession>A0AAX4NJ43</accession>
<feature type="transmembrane region" description="Helical" evidence="1">
    <location>
        <begin position="97"/>
        <end position="121"/>
    </location>
</feature>
<gene>
    <name evidence="2" type="ORF">OXIME_001699</name>
</gene>
<name>A0AAX4NJ43_9ARCH</name>
<dbReference type="GeneID" id="95968437"/>
<keyword evidence="3" id="KW-1185">Reference proteome</keyword>
<evidence type="ECO:0000313" key="2">
    <source>
        <dbReference type="EMBL" id="WYY01103.1"/>
    </source>
</evidence>
<proteinExistence type="predicted"/>